<accession>A0A0G4EZ83</accession>
<dbReference type="GO" id="GO:0005509">
    <property type="term" value="F:calcium ion binding"/>
    <property type="evidence" value="ECO:0007669"/>
    <property type="project" value="InterPro"/>
</dbReference>
<feature type="region of interest" description="Disordered" evidence="6">
    <location>
        <begin position="468"/>
        <end position="490"/>
    </location>
</feature>
<dbReference type="PANTHER" id="PTHR24050">
    <property type="entry name" value="PA14 DOMAIN-CONTAINING PROTEIN"/>
    <property type="match status" value="1"/>
</dbReference>
<feature type="transmembrane region" description="Helical" evidence="7">
    <location>
        <begin position="1438"/>
        <end position="1460"/>
    </location>
</feature>
<dbReference type="InterPro" id="IPR000152">
    <property type="entry name" value="EGF-type_Asp/Asn_hydroxyl_site"/>
</dbReference>
<keyword evidence="3" id="KW-0677">Repeat</keyword>
<feature type="transmembrane region" description="Helical" evidence="7">
    <location>
        <begin position="1670"/>
        <end position="1696"/>
    </location>
</feature>
<dbReference type="Gene3D" id="2.10.25.10">
    <property type="entry name" value="Laminin"/>
    <property type="match status" value="3"/>
</dbReference>
<protein>
    <recommendedName>
        <fullName evidence="9">EGF-like domain-containing protein</fullName>
    </recommendedName>
</protein>
<feature type="transmembrane region" description="Helical" evidence="7">
    <location>
        <begin position="1480"/>
        <end position="1497"/>
    </location>
</feature>
<dbReference type="InterPro" id="IPR001881">
    <property type="entry name" value="EGF-like_Ca-bd_dom"/>
</dbReference>
<organism evidence="10">
    <name type="scientific">Chromera velia CCMP2878</name>
    <dbReference type="NCBI Taxonomy" id="1169474"/>
    <lineage>
        <taxon>Eukaryota</taxon>
        <taxon>Sar</taxon>
        <taxon>Alveolata</taxon>
        <taxon>Colpodellida</taxon>
        <taxon>Chromeraceae</taxon>
        <taxon>Chromera</taxon>
    </lineage>
</organism>
<dbReference type="Pfam" id="PF07645">
    <property type="entry name" value="EGF_CA"/>
    <property type="match status" value="1"/>
</dbReference>
<evidence type="ECO:0000313" key="10">
    <source>
        <dbReference type="EMBL" id="CEM04302.1"/>
    </source>
</evidence>
<dbReference type="InterPro" id="IPR049883">
    <property type="entry name" value="NOTCH1_EGF-like"/>
</dbReference>
<dbReference type="InterPro" id="IPR052235">
    <property type="entry name" value="Nephronectin_domain"/>
</dbReference>
<evidence type="ECO:0000256" key="5">
    <source>
        <dbReference type="PROSITE-ProRule" id="PRU00076"/>
    </source>
</evidence>
<feature type="region of interest" description="Disordered" evidence="6">
    <location>
        <begin position="1338"/>
        <end position="1361"/>
    </location>
</feature>
<dbReference type="EMBL" id="CDMZ01000007">
    <property type="protein sequence ID" value="CEM04302.1"/>
    <property type="molecule type" value="Genomic_DNA"/>
</dbReference>
<comment type="caution">
    <text evidence="5">Lacks conserved residue(s) required for the propagation of feature annotation.</text>
</comment>
<dbReference type="PROSITE" id="PS00010">
    <property type="entry name" value="ASX_HYDROXYL"/>
    <property type="match status" value="2"/>
</dbReference>
<dbReference type="InterPro" id="IPR009030">
    <property type="entry name" value="Growth_fac_rcpt_cys_sf"/>
</dbReference>
<keyword evidence="4" id="KW-1015">Disulfide bond</keyword>
<dbReference type="InterPro" id="IPR000742">
    <property type="entry name" value="EGF"/>
</dbReference>
<keyword evidence="1 5" id="KW-0245">EGF-like domain</keyword>
<dbReference type="SUPFAM" id="SSF57184">
    <property type="entry name" value="Growth factor receptor domain"/>
    <property type="match status" value="1"/>
</dbReference>
<dbReference type="CDD" id="cd00054">
    <property type="entry name" value="EGF_CA"/>
    <property type="match status" value="3"/>
</dbReference>
<dbReference type="PhylomeDB" id="A0A0G4EZ83"/>
<dbReference type="PROSITE" id="PS50026">
    <property type="entry name" value="EGF_3"/>
    <property type="match status" value="2"/>
</dbReference>
<dbReference type="InterPro" id="IPR024731">
    <property type="entry name" value="NELL2-like_EGF"/>
</dbReference>
<gene>
    <name evidence="10" type="ORF">Cvel_14251</name>
</gene>
<sequence>MLRFESRILLALSFLSANWNLSQNSNRELTWYVSSGVRSAAANSCSYPDAGDGTTCTTLNLLPPSDIGIQTDWTQDNSVQLSGQYSIYKSYTGTCAGQYRALTNEDWASDTGCCAWSSDSSVAGAFDRTDSTNWHVGTGDGSSSYYAPGIGAGADAATELWIWLPCYTYLYWYAVKARIGAEPYQTPSVLDVYGSTDQSTSSASWTLIGSYSGETGWTNGEVRSFSTTDSTTAYRAFRFHLKRISQSANFWMSTSEIYLYGDIDECTNSIHDCHTNAACTNSVGSFTCACNNGYSGGGVSCTNIDECTTGAHNCGVNAECTDSAGSFACSCPSGFEGDPINFCANEDECSSGTHTCPSISTCVNTLGGFECIFPTTIETSVLEEEVTADEGTATNVQTMEALTTLTSSKLSDTSAISRTDAAGTVDAVAVRVSNTLSLASSSGRKLATEESKAIRDVLVAAGQGLSKVFEESSTEDEDEDTATNVEEKKDAQTKAAAAAVDKLASSLSDTISLSEAPSKTRTGKDAVKNQLPILKSLESVLENAASDAGVTAGSAGDVDPESIQTRRDELHSATQRVIKVATEFLGPQVLLQAGAGGASELTTDSFSLSGVVLGDPTAVADAGTIRGSLGSMTVTIPKLPVTVRDRLRNLSCGDPVSSVLGLVAVGWSGDVRGYVGGERQASSSQSLRLYWCGREVGREVFGEDRITVSIEGIGSGDSARRRRLQEEGGEEGCASFDENEVGWSSLCSAGAGGGCECEGAGGGLMETEYGSFVGDVLAVAAGADLSVIWRVDKFGEGARMDNIALWLVVILVGSLVTHLMVALLRDRRSPRATLSILESAYLSNKPVLAAAWDGRHRPPCCSLAFLQMQVERLAEEGVSGNEGRYQHRFSNECAYPLTASDAEEVPSEFDEYFEGLGMLAFRQTDLVALLTADAQKLLSQGVGSNTSSLGSHREIVVVSPELCLLEDRRLLSPAAAVRTPMGRQTNTSRVLNPLWDPRPPPVLPFSLRSNLGLRWKRDLSVDPIGEEDWELLSAARFLIRSGTFRKRLEGLAERQARRWQLVTNAVRRWKERKRKKDGENEKHQIKEASDDINRERHCFSLLDLRGFLLPWPPTVPELGSDEWKEAVEHGTDLVDSSGEGEKGEKQEGRGEGGLLWTSESVSVRLEVKGSFLKISAANPGGPPLSGAIPPPLLKERGAGFLDGAGARLGVIIPSQAVLSARLIKAASPAGILKGRRTGTVRGGCGGRKVETKQQADVLTEVAEREWRVESSAASLELPSSSSQEKVEDLGQTLCPSFCVHFLEERPDVSVLRLFIKCKESPSGVVGLDISVLSVSSPGNQCGSAKNPGGQIGTKGREGKGEGARMEIGSHQRNMLKSRVGTENVHISPEEREQNEETLRFIGHLCLKAKACETTALRRLPVWRELEEQVEEDVKRVRFFGWGLVYLQIRLFILPLSSMFLGGNHTVLPGVSRVTQALHQWTMVFTWEFLLLLFFGVLSSNTPELSSDLTAMDVVIATLSSFSDSSLLGVLFVYALTIHVGLLADFLLKPHTPEVRELKDISALAKKGNRITLDQTNLLWASSTVANRGLCRRRKNKVVVPLGLSILSPAWQREKTLERIVQWRRRGTVGQKGDEKGEGTDMAAMCQATKQWILPEAFRAFWLFRQNRRRLVGISFCVFWMCVCVFYTLAFALVYPIDTSNVVEMGNSALTLLLINGVVRPLFLAAGLGVSFVFLLAFLQRPGVKL</sequence>
<evidence type="ECO:0000256" key="3">
    <source>
        <dbReference type="ARBA" id="ARBA00022737"/>
    </source>
</evidence>
<keyword evidence="2 8" id="KW-0732">Signal</keyword>
<reference evidence="10" key="1">
    <citation type="submission" date="2014-11" db="EMBL/GenBank/DDBJ databases">
        <authorList>
            <person name="Otto D Thomas"/>
            <person name="Naeem Raeece"/>
        </authorList>
    </citation>
    <scope>NUCLEOTIDE SEQUENCE</scope>
</reference>
<dbReference type="VEuPathDB" id="CryptoDB:Cvel_14251"/>
<dbReference type="PROSITE" id="PS01187">
    <property type="entry name" value="EGF_CA"/>
    <property type="match status" value="2"/>
</dbReference>
<name>A0A0G4EZ83_9ALVE</name>
<dbReference type="SMART" id="SM00181">
    <property type="entry name" value="EGF"/>
    <property type="match status" value="2"/>
</dbReference>
<proteinExistence type="predicted"/>
<keyword evidence="7" id="KW-0472">Membrane</keyword>
<evidence type="ECO:0000256" key="6">
    <source>
        <dbReference type="SAM" id="MobiDB-lite"/>
    </source>
</evidence>
<feature type="signal peptide" evidence="8">
    <location>
        <begin position="1"/>
        <end position="24"/>
    </location>
</feature>
<dbReference type="SMART" id="SM00179">
    <property type="entry name" value="EGF_CA"/>
    <property type="match status" value="3"/>
</dbReference>
<feature type="chain" id="PRO_5005187849" description="EGF-like domain-containing protein" evidence="8">
    <location>
        <begin position="25"/>
        <end position="1745"/>
    </location>
</feature>
<feature type="compositionally biased region" description="Basic and acidic residues" evidence="6">
    <location>
        <begin position="1139"/>
        <end position="1150"/>
    </location>
</feature>
<evidence type="ECO:0000259" key="9">
    <source>
        <dbReference type="PROSITE" id="PS50026"/>
    </source>
</evidence>
<keyword evidence="7" id="KW-0812">Transmembrane</keyword>
<keyword evidence="7" id="KW-1133">Transmembrane helix</keyword>
<dbReference type="InterPro" id="IPR018097">
    <property type="entry name" value="EGF_Ca-bd_CS"/>
</dbReference>
<feature type="transmembrane region" description="Helical" evidence="7">
    <location>
        <begin position="1716"/>
        <end position="1738"/>
    </location>
</feature>
<feature type="domain" description="EGF-like" evidence="9">
    <location>
        <begin position="262"/>
        <end position="302"/>
    </location>
</feature>
<dbReference type="PANTHER" id="PTHR24050:SF28">
    <property type="entry name" value="UROMODULIN-LIKE"/>
    <property type="match status" value="1"/>
</dbReference>
<feature type="region of interest" description="Disordered" evidence="6">
    <location>
        <begin position="1132"/>
        <end position="1153"/>
    </location>
</feature>
<evidence type="ECO:0000256" key="4">
    <source>
        <dbReference type="ARBA" id="ARBA00023157"/>
    </source>
</evidence>
<evidence type="ECO:0000256" key="1">
    <source>
        <dbReference type="ARBA" id="ARBA00022536"/>
    </source>
</evidence>
<dbReference type="FunFam" id="2.10.25.10:FF:000038">
    <property type="entry name" value="Fibrillin 2"/>
    <property type="match status" value="2"/>
</dbReference>
<evidence type="ECO:0000256" key="2">
    <source>
        <dbReference type="ARBA" id="ARBA00022729"/>
    </source>
</evidence>
<feature type="transmembrane region" description="Helical" evidence="7">
    <location>
        <begin position="803"/>
        <end position="824"/>
    </location>
</feature>
<evidence type="ECO:0000256" key="8">
    <source>
        <dbReference type="SAM" id="SignalP"/>
    </source>
</evidence>
<feature type="domain" description="EGF-like" evidence="9">
    <location>
        <begin position="303"/>
        <end position="344"/>
    </location>
</feature>
<evidence type="ECO:0000256" key="7">
    <source>
        <dbReference type="SAM" id="Phobius"/>
    </source>
</evidence>
<dbReference type="Pfam" id="PF12947">
    <property type="entry name" value="EGF_3"/>
    <property type="match status" value="2"/>
</dbReference>
<feature type="compositionally biased region" description="Acidic residues" evidence="6">
    <location>
        <begin position="472"/>
        <end position="481"/>
    </location>
</feature>
<dbReference type="PROSITE" id="PS01186">
    <property type="entry name" value="EGF_2"/>
    <property type="match status" value="2"/>
</dbReference>